<evidence type="ECO:0000313" key="4">
    <source>
        <dbReference type="Proteomes" id="UP001501758"/>
    </source>
</evidence>
<keyword evidence="2" id="KW-0812">Transmembrane</keyword>
<feature type="region of interest" description="Disordered" evidence="1">
    <location>
        <begin position="57"/>
        <end position="83"/>
    </location>
</feature>
<organism evidence="3 4">
    <name type="scientific">Aquimarina litoralis</name>
    <dbReference type="NCBI Taxonomy" id="584605"/>
    <lineage>
        <taxon>Bacteria</taxon>
        <taxon>Pseudomonadati</taxon>
        <taxon>Bacteroidota</taxon>
        <taxon>Flavobacteriia</taxon>
        <taxon>Flavobacteriales</taxon>
        <taxon>Flavobacteriaceae</taxon>
        <taxon>Aquimarina</taxon>
    </lineage>
</organism>
<keyword evidence="2" id="KW-1133">Transmembrane helix</keyword>
<feature type="compositionally biased region" description="Basic and acidic residues" evidence="1">
    <location>
        <begin position="69"/>
        <end position="83"/>
    </location>
</feature>
<gene>
    <name evidence="3" type="ORF">GCM10009430_19360</name>
</gene>
<keyword evidence="2" id="KW-0472">Membrane</keyword>
<evidence type="ECO:0000256" key="2">
    <source>
        <dbReference type="SAM" id="Phobius"/>
    </source>
</evidence>
<keyword evidence="4" id="KW-1185">Reference proteome</keyword>
<dbReference type="Pfam" id="PF16118">
    <property type="entry name" value="DUF4834"/>
    <property type="match status" value="1"/>
</dbReference>
<feature type="transmembrane region" description="Helical" evidence="2">
    <location>
        <begin position="6"/>
        <end position="23"/>
    </location>
</feature>
<proteinExistence type="predicted"/>
<name>A0ABP3TXA0_9FLAO</name>
<dbReference type="EMBL" id="BAAAGE010000002">
    <property type="protein sequence ID" value="GAA0719845.1"/>
    <property type="molecule type" value="Genomic_DNA"/>
</dbReference>
<accession>A0ABP3TXA0</accession>
<evidence type="ECO:0000256" key="1">
    <source>
        <dbReference type="SAM" id="MobiDB-lite"/>
    </source>
</evidence>
<evidence type="ECO:0000313" key="3">
    <source>
        <dbReference type="EMBL" id="GAA0719845.1"/>
    </source>
</evidence>
<comment type="caution">
    <text evidence="3">The sequence shown here is derived from an EMBL/GenBank/DDBJ whole genome shotgun (WGS) entry which is preliminary data.</text>
</comment>
<protein>
    <recommendedName>
        <fullName evidence="5">DUF4834 family protein</fullName>
    </recommendedName>
</protein>
<dbReference type="InterPro" id="IPR032272">
    <property type="entry name" value="DUF4834"/>
</dbReference>
<evidence type="ECO:0008006" key="5">
    <source>
        <dbReference type="Google" id="ProtNLM"/>
    </source>
</evidence>
<reference evidence="4" key="1">
    <citation type="journal article" date="2019" name="Int. J. Syst. Evol. Microbiol.">
        <title>The Global Catalogue of Microorganisms (GCM) 10K type strain sequencing project: providing services to taxonomists for standard genome sequencing and annotation.</title>
        <authorList>
            <consortium name="The Broad Institute Genomics Platform"/>
            <consortium name="The Broad Institute Genome Sequencing Center for Infectious Disease"/>
            <person name="Wu L."/>
            <person name="Ma J."/>
        </authorList>
    </citation>
    <scope>NUCLEOTIDE SEQUENCE [LARGE SCALE GENOMIC DNA]</scope>
    <source>
        <strain evidence="4">JCM 15974</strain>
    </source>
</reference>
<sequence length="93" mass="10850">MQEASFLGVLKVILILLLIYYGLKILTRLFGPLLLRYVTKKAGERFQQQFQQQFQQYNQSQSSGDNDVTIDKKPKQKSTNKDVGEYIDFEEID</sequence>
<dbReference type="Proteomes" id="UP001501758">
    <property type="component" value="Unassembled WGS sequence"/>
</dbReference>
<dbReference type="RefSeq" id="WP_343912128.1">
    <property type="nucleotide sequence ID" value="NZ_BAAAGE010000002.1"/>
</dbReference>